<dbReference type="EMBL" id="CAJVCH010570348">
    <property type="protein sequence ID" value="CAG7834723.1"/>
    <property type="molecule type" value="Genomic_DNA"/>
</dbReference>
<evidence type="ECO:0000313" key="7">
    <source>
        <dbReference type="EMBL" id="CAG7834723.1"/>
    </source>
</evidence>
<dbReference type="GO" id="GO:0005886">
    <property type="term" value="C:plasma membrane"/>
    <property type="evidence" value="ECO:0007669"/>
    <property type="project" value="UniProtKB-SubCell"/>
</dbReference>
<keyword evidence="5 6" id="KW-0472">Membrane</keyword>
<dbReference type="PANTHER" id="PTHR12385">
    <property type="entry name" value="CHOLINE TRANSPORTER-LIKE (SLC FAMILY 44)"/>
    <property type="match status" value="1"/>
</dbReference>
<keyword evidence="8" id="KW-1185">Reference proteome</keyword>
<gene>
    <name evidence="7" type="ORF">AFUS01_LOCUS44196</name>
</gene>
<evidence type="ECO:0000256" key="2">
    <source>
        <dbReference type="ARBA" id="ARBA00007168"/>
    </source>
</evidence>
<comment type="function">
    <text evidence="6">Choline transporter.</text>
</comment>
<comment type="subcellular location">
    <subcellularLocation>
        <location evidence="6">Cell membrane</location>
        <topology evidence="6">Multi-pass membrane protein</topology>
    </subcellularLocation>
    <subcellularLocation>
        <location evidence="1">Membrane</location>
        <topology evidence="1">Multi-pass membrane protein</topology>
    </subcellularLocation>
</comment>
<accession>A0A8J2LG37</accession>
<sequence length="130" mass="14309">MAKCITAALTGLIALVIFRSDDSLYFYAIPVLLTVVFSYFVAHCVISVFEMAVDTLFLCFCEDHNMNDGTDGKEFYAPESLLKFMTEDAVDAVGPGRRPGYSSKDKNHKAPIELNAIPEESIPMNTAKSS</sequence>
<dbReference type="GO" id="GO:0022857">
    <property type="term" value="F:transmembrane transporter activity"/>
    <property type="evidence" value="ECO:0007669"/>
    <property type="project" value="UniProtKB-UniRule"/>
</dbReference>
<dbReference type="OrthoDB" id="420519at2759"/>
<name>A0A8J2LG37_9HEXA</name>
<feature type="transmembrane region" description="Helical" evidence="6">
    <location>
        <begin position="29"/>
        <end position="49"/>
    </location>
</feature>
<dbReference type="AlphaFoldDB" id="A0A8J2LG37"/>
<evidence type="ECO:0000256" key="1">
    <source>
        <dbReference type="ARBA" id="ARBA00004141"/>
    </source>
</evidence>
<dbReference type="PANTHER" id="PTHR12385:SF12">
    <property type="entry name" value="CHOLINE TRANSPORTER-LIKE PROTEIN"/>
    <property type="match status" value="1"/>
</dbReference>
<evidence type="ECO:0000256" key="3">
    <source>
        <dbReference type="ARBA" id="ARBA00022692"/>
    </source>
</evidence>
<protein>
    <recommendedName>
        <fullName evidence="6">Choline transporter-like protein</fullName>
    </recommendedName>
</protein>
<keyword evidence="3 6" id="KW-0812">Transmembrane</keyword>
<keyword evidence="4 6" id="KW-1133">Transmembrane helix</keyword>
<proteinExistence type="inferred from homology"/>
<comment type="similarity">
    <text evidence="2 6">Belongs to the CTL (choline transporter-like) family.</text>
</comment>
<evidence type="ECO:0000256" key="5">
    <source>
        <dbReference type="ARBA" id="ARBA00023136"/>
    </source>
</evidence>
<evidence type="ECO:0000256" key="6">
    <source>
        <dbReference type="RuleBase" id="RU368066"/>
    </source>
</evidence>
<evidence type="ECO:0000313" key="8">
    <source>
        <dbReference type="Proteomes" id="UP000708208"/>
    </source>
</evidence>
<reference evidence="7" key="1">
    <citation type="submission" date="2021-06" db="EMBL/GenBank/DDBJ databases">
        <authorList>
            <person name="Hodson N. C."/>
            <person name="Mongue J. A."/>
            <person name="Jaron S. K."/>
        </authorList>
    </citation>
    <scope>NUCLEOTIDE SEQUENCE</scope>
</reference>
<dbReference type="Proteomes" id="UP000708208">
    <property type="component" value="Unassembled WGS sequence"/>
</dbReference>
<comment type="caution">
    <text evidence="7">The sequence shown here is derived from an EMBL/GenBank/DDBJ whole genome shotgun (WGS) entry which is preliminary data.</text>
</comment>
<organism evidence="7 8">
    <name type="scientific">Allacma fusca</name>
    <dbReference type="NCBI Taxonomy" id="39272"/>
    <lineage>
        <taxon>Eukaryota</taxon>
        <taxon>Metazoa</taxon>
        <taxon>Ecdysozoa</taxon>
        <taxon>Arthropoda</taxon>
        <taxon>Hexapoda</taxon>
        <taxon>Collembola</taxon>
        <taxon>Symphypleona</taxon>
        <taxon>Sminthuridae</taxon>
        <taxon>Allacma</taxon>
    </lineage>
</organism>
<comment type="caution">
    <text evidence="6">Lacks conserved residue(s) required for the propagation of feature annotation.</text>
</comment>
<dbReference type="InterPro" id="IPR007603">
    <property type="entry name" value="Choline_transptr-like"/>
</dbReference>
<dbReference type="Pfam" id="PF04515">
    <property type="entry name" value="Choline_transpo"/>
    <property type="match status" value="1"/>
</dbReference>
<evidence type="ECO:0000256" key="4">
    <source>
        <dbReference type="ARBA" id="ARBA00022989"/>
    </source>
</evidence>